<keyword evidence="2" id="KW-1185">Reference proteome</keyword>
<name>A0A0B0I5M3_9BACI</name>
<comment type="caution">
    <text evidence="1">The sequence shown here is derived from an EMBL/GenBank/DDBJ whole genome shotgun (WGS) entry which is preliminary data.</text>
</comment>
<accession>A0A0B0I5M3</accession>
<dbReference type="EMBL" id="JRJU01000078">
    <property type="protein sequence ID" value="KHF37748.1"/>
    <property type="molecule type" value="Genomic_DNA"/>
</dbReference>
<gene>
    <name evidence="1" type="ORF">LQ50_25585</name>
</gene>
<evidence type="ECO:0000313" key="2">
    <source>
        <dbReference type="Proteomes" id="UP000030832"/>
    </source>
</evidence>
<organism evidence="1 2">
    <name type="scientific">Halalkalibacter okhensis</name>
    <dbReference type="NCBI Taxonomy" id="333138"/>
    <lineage>
        <taxon>Bacteria</taxon>
        <taxon>Bacillati</taxon>
        <taxon>Bacillota</taxon>
        <taxon>Bacilli</taxon>
        <taxon>Bacillales</taxon>
        <taxon>Bacillaceae</taxon>
        <taxon>Halalkalibacter</taxon>
    </lineage>
</organism>
<reference evidence="1 2" key="1">
    <citation type="submission" date="2014-09" db="EMBL/GenBank/DDBJ databases">
        <title>Genome sequencing and annotation of Bacillus Okhensis strain Kh10-101T.</title>
        <authorList>
            <person name="Prakash J.S."/>
        </authorList>
    </citation>
    <scope>NUCLEOTIDE SEQUENCE [LARGE SCALE GENOMIC DNA]</scope>
    <source>
        <strain evidence="2">Kh10-101T</strain>
    </source>
</reference>
<evidence type="ECO:0000313" key="1">
    <source>
        <dbReference type="EMBL" id="KHF37748.1"/>
    </source>
</evidence>
<dbReference type="Proteomes" id="UP000030832">
    <property type="component" value="Unassembled WGS sequence"/>
</dbReference>
<dbReference type="AlphaFoldDB" id="A0A0B0I5M3"/>
<feature type="non-terminal residue" evidence="1">
    <location>
        <position position="1"/>
    </location>
</feature>
<protein>
    <submittedName>
        <fullName evidence="1">Uncharacterized protein</fullName>
    </submittedName>
</protein>
<sequence>RSKTELYLKNINDLYKKFKPMPRKGLLVRVPLEPSVSLKNDWVNTSVNEVIFIFPSNEPPLLLTFDKENTPYFFTFTKNINDFLEELN</sequence>
<proteinExistence type="predicted"/>